<dbReference type="NCBIfam" id="TIGR04131">
    <property type="entry name" value="Bac_Flav_CTERM"/>
    <property type="match status" value="1"/>
</dbReference>
<dbReference type="SUPFAM" id="SSF49299">
    <property type="entry name" value="PKD domain"/>
    <property type="match status" value="1"/>
</dbReference>
<dbReference type="Gene3D" id="2.60.40.10">
    <property type="entry name" value="Immunoglobulins"/>
    <property type="match status" value="1"/>
</dbReference>
<proteinExistence type="predicted"/>
<dbReference type="InterPro" id="IPR000601">
    <property type="entry name" value="PKD_dom"/>
</dbReference>
<dbReference type="InterPro" id="IPR035986">
    <property type="entry name" value="PKD_dom_sf"/>
</dbReference>
<dbReference type="RefSeq" id="WP_251805513.1">
    <property type="nucleotide sequence ID" value="NZ_CP166679.1"/>
</dbReference>
<reference evidence="3" key="1">
    <citation type="journal article" date="2019" name="Int. J. Syst. Evol. Microbiol.">
        <title>The Global Catalogue of Microorganisms (GCM) 10K type strain sequencing project: providing services to taxonomists for standard genome sequencing and annotation.</title>
        <authorList>
            <consortium name="The Broad Institute Genomics Platform"/>
            <consortium name="The Broad Institute Genome Sequencing Center for Infectious Disease"/>
            <person name="Wu L."/>
            <person name="Ma J."/>
        </authorList>
    </citation>
    <scope>NUCLEOTIDE SEQUENCE [LARGE SCALE GENOMIC DNA]</scope>
    <source>
        <strain evidence="3">KCTC 52924</strain>
    </source>
</reference>
<evidence type="ECO:0000313" key="3">
    <source>
        <dbReference type="Proteomes" id="UP001597532"/>
    </source>
</evidence>
<dbReference type="Gene3D" id="4.10.1080.10">
    <property type="entry name" value="TSP type-3 repeat"/>
    <property type="match status" value="1"/>
</dbReference>
<organism evidence="2 3">
    <name type="scientific">Arenibacter antarcticus</name>
    <dbReference type="NCBI Taxonomy" id="2040469"/>
    <lineage>
        <taxon>Bacteria</taxon>
        <taxon>Pseudomonadati</taxon>
        <taxon>Bacteroidota</taxon>
        <taxon>Flavobacteriia</taxon>
        <taxon>Flavobacteriales</taxon>
        <taxon>Flavobacteriaceae</taxon>
        <taxon>Arenibacter</taxon>
    </lineage>
</organism>
<dbReference type="InterPro" id="IPR013783">
    <property type="entry name" value="Ig-like_fold"/>
</dbReference>
<feature type="domain" description="PKD" evidence="1">
    <location>
        <begin position="1694"/>
        <end position="1723"/>
    </location>
</feature>
<accession>A0ABW5VFL3</accession>
<dbReference type="Pfam" id="PF13585">
    <property type="entry name" value="CHU_C"/>
    <property type="match status" value="1"/>
</dbReference>
<protein>
    <submittedName>
        <fullName evidence="2">T9SS type B sorting domain-containing protein</fullName>
    </submittedName>
</protein>
<evidence type="ECO:0000259" key="1">
    <source>
        <dbReference type="PROSITE" id="PS50093"/>
    </source>
</evidence>
<dbReference type="InterPro" id="IPR026341">
    <property type="entry name" value="T9SS_type_B"/>
</dbReference>
<dbReference type="EMBL" id="JBHUOK010000030">
    <property type="protein sequence ID" value="MFD2790479.1"/>
    <property type="molecule type" value="Genomic_DNA"/>
</dbReference>
<dbReference type="InterPro" id="IPR028974">
    <property type="entry name" value="TSP_type-3_rpt"/>
</dbReference>
<dbReference type="PROSITE" id="PS50093">
    <property type="entry name" value="PKD"/>
    <property type="match status" value="1"/>
</dbReference>
<dbReference type="SUPFAM" id="SSF103647">
    <property type="entry name" value="TSP type-3 repeat"/>
    <property type="match status" value="1"/>
</dbReference>
<keyword evidence="3" id="KW-1185">Reference proteome</keyword>
<name>A0ABW5VFL3_9FLAO</name>
<dbReference type="Proteomes" id="UP001597532">
    <property type="component" value="Unassembled WGS sequence"/>
</dbReference>
<gene>
    <name evidence="2" type="ORF">ACFS1K_11965</name>
</gene>
<comment type="caution">
    <text evidence="2">The sequence shown here is derived from an EMBL/GenBank/DDBJ whole genome shotgun (WGS) entry which is preliminary data.</text>
</comment>
<sequence length="1908" mass="207096">MPNPFFFKYLYCVIFVLFGYSVSAQLSKTHYIPPLTDSGGSSSIPRDHYIYVSTPKTTAISFTIKPVGSDIASYITGTVSNSTPYVYSIGNGRDTQLFTNVNQTSIITANKGYIIEAQDVVYISVRVNAGAQAGALVSKGQAALGTTFRVGSYTNENPQENYLNFVSVMATEDNTQIHFDDLPAGLIIENYSGTTPISVTLNKGESYTLATNSNKTSVNRDGLIGCLVSSDKPIVVNCGSANGSFHNGTSRDYGIDQIVDLSKVGSDYIFVKGNGQNGWENVLLVAHSDNTTISINGDAPVTTIDAGEYYLIEGEYYSNKGNMYVQTSQPVFAYQGVGATTSEANQGMFFVPPLNCETRGNLDNIANIQNIGNTIYTGGVSIVTKTGATISINNSPITNFSASGPNAVSGNADYVTYKVTGLTGDVSVQSSDELYCAYFNYNGAATSGSFYSGFPSAPEINFDTKFAALGNCIPNIKLEAANTQNFDSFKWLFDDGSGTGFVDLQVTTPEITPSLPGKYKLIGEIACTGEQLESIEVPVSICPDDIDNDGIIDNIDIDNDNDGILNCIESKGNVTIDIANTNAPQLIFQDNSISNSLASATLVQNNSSGNNTANTLSGTNTGNFTSLVQPASSAESSYNMLFSESVNVKFSEVEGTVHTITSGEIFIAKILPANKNITLIDVDDRLLIDSNFDGVFETGITQISGSEIHFKINPTPQGNTPYTFLANKVDGFSFIHKLVNTTDKSTFTATISLTCFSKDTDMDGIEDALDLDSDNDGIPDFIEYRGVYTPLSGIDADGNGLDDVYDMNVLPLDSDGDGIYDFYDLDSDNDGIFDLIESGSGISDTDWNGIVDGTSFGSNGWIDEAETSPDSNAMRYTLSDSDGDGVFNYLDWDADGDGCSDVLEAGFSDANADNFLGDILPTVNEFGLVNNAVDGYTTPNGEYLIAAPITILTQPVDTEVCELSNTIISVTNSAIDTIQWELSSDGINWTTIVDDAIYSGSQTNDLTISATPLSFDTYRYRAFLNVSGNSCGLYTDEIVLTVLVLPVANKASAMLLCDDDNNGSMPFDLILQNNAINTTPGMTISYHTSQTDADTGNNPLISPYESGNTTIYARVVNDLNTSCYDTSSFDLEVYNTPFPLDTPNILPIQECDDTSVGTDSDGYIIFDLTQRETEILNGQNASDFTVTYFTEASRLPEFQIANPSAFTNASAYNQIVYVRVTNNLYSYCFADTSFEIEVFPLPLVNNPNMYQQCDDPSNDGQAFFNLELDNIKEEINPNYIAEGLSFTFYENQTEAETNGLAIPNPSNYEDALGFTPETVWVRVENPNSCFRVVPLTLAVSPSSAALNSYKPNSIYQCDDGTDDRDGVATFDMSNLKNHITTTVFSTFNVTAHFYESQADAELETNEILDIANHQNTSAPNSQDIWVRVKSDLGNNCLGLEEFPKLLIVEALPIANPVTLARQCDYDITDSILSYPFNTSQLESTILNGQNPAEVTITYYNTNGSPLLYSDGAAVSSPIAPQFLTENQTITIRVTNNTTGDPDGACYDETTLEFVVDEQPIITNTVPNQVFCDDGNDLTDENDGLHSFDTSSFKSTVLGTQNNMEIYFNYTDENGVSITNSSTLPNPLISGNQTITITVINPINTSCTATTHIEFIVNPLPEFTINEEEIVCTSDPTFTVILEPYQVNLSENFNYEWAFQDGTILSSNTTLAVSTPGEYTITLTNPSTLCSKSKIVSVKASELANISLDDLEIDDFSENNSVTILNPASLGAGTYEFSLESKDGKTAYSFQESPIFKNVSPGLYTLLVKDAICGTFPLDISVVGYIKFFTPNGDGINDTWNIKGISANFQAKSNIYIFDRYGKLVKELHPLEKGWNGTYRGAVLPSDDYWFKVLLEDGRVFTGHFALKR</sequence>
<evidence type="ECO:0000313" key="2">
    <source>
        <dbReference type="EMBL" id="MFD2790479.1"/>
    </source>
</evidence>